<dbReference type="EMBL" id="CAEKDK010000001">
    <property type="protein sequence ID" value="CAB4263661.1"/>
    <property type="molecule type" value="Genomic_DNA"/>
</dbReference>
<proteinExistence type="predicted"/>
<organism evidence="1 2">
    <name type="scientific">Prunus armeniaca</name>
    <name type="common">Apricot</name>
    <name type="synonym">Armeniaca vulgaris</name>
    <dbReference type="NCBI Taxonomy" id="36596"/>
    <lineage>
        <taxon>Eukaryota</taxon>
        <taxon>Viridiplantae</taxon>
        <taxon>Streptophyta</taxon>
        <taxon>Embryophyta</taxon>
        <taxon>Tracheophyta</taxon>
        <taxon>Spermatophyta</taxon>
        <taxon>Magnoliopsida</taxon>
        <taxon>eudicotyledons</taxon>
        <taxon>Gunneridae</taxon>
        <taxon>Pentapetalae</taxon>
        <taxon>rosids</taxon>
        <taxon>fabids</taxon>
        <taxon>Rosales</taxon>
        <taxon>Rosaceae</taxon>
        <taxon>Amygdaloideae</taxon>
        <taxon>Amygdaleae</taxon>
        <taxon>Prunus</taxon>
    </lineage>
</organism>
<gene>
    <name evidence="1" type="ORF">CURHAP_LOCUS4305</name>
</gene>
<evidence type="ECO:0000313" key="1">
    <source>
        <dbReference type="EMBL" id="CAB4263661.1"/>
    </source>
</evidence>
<dbReference type="Proteomes" id="UP000507222">
    <property type="component" value="Unassembled WGS sequence"/>
</dbReference>
<protein>
    <submittedName>
        <fullName evidence="1">Uncharacterized protein</fullName>
    </submittedName>
</protein>
<sequence length="97" mass="10658">MDKQPAIAEPSKDVIKAMSPQLKEVNLFFMENTNGLPSKFGVWRPAGLLLQLEKVIGLSTFSVPSTEISSTSKPVTFKKAFGGLAELSHIIWNQPSR</sequence>
<accession>A0A6J5TIB7</accession>
<name>A0A6J5TIB7_PRUAR</name>
<evidence type="ECO:0000313" key="2">
    <source>
        <dbReference type="Proteomes" id="UP000507222"/>
    </source>
</evidence>
<dbReference type="AlphaFoldDB" id="A0A6J5TIB7"/>
<reference evidence="1 2" key="1">
    <citation type="submission" date="2020-05" db="EMBL/GenBank/DDBJ databases">
        <authorList>
            <person name="Campoy J."/>
            <person name="Schneeberger K."/>
            <person name="Spophaly S."/>
        </authorList>
    </citation>
    <scope>NUCLEOTIDE SEQUENCE [LARGE SCALE GENOMIC DNA]</scope>
    <source>
        <strain evidence="1">PruArmRojPasFocal</strain>
    </source>
</reference>